<name>A0A2A7U259_EDWTA</name>
<evidence type="ECO:0000256" key="4">
    <source>
        <dbReference type="ARBA" id="ARBA00022960"/>
    </source>
</evidence>
<dbReference type="Gene3D" id="1.10.101.10">
    <property type="entry name" value="PGBD-like superfamily/PGBD"/>
    <property type="match status" value="1"/>
</dbReference>
<dbReference type="InterPro" id="IPR036366">
    <property type="entry name" value="PGBDSf"/>
</dbReference>
<dbReference type="InterPro" id="IPR036365">
    <property type="entry name" value="PGBD-like_sf"/>
</dbReference>
<evidence type="ECO:0000256" key="1">
    <source>
        <dbReference type="ARBA" id="ARBA00004752"/>
    </source>
</evidence>
<dbReference type="Gene3D" id="2.40.440.10">
    <property type="entry name" value="L,D-transpeptidase catalytic domain-like"/>
    <property type="match status" value="1"/>
</dbReference>
<dbReference type="EMBL" id="PDDV01000013">
    <property type="protein sequence ID" value="PEH72358.1"/>
    <property type="molecule type" value="Genomic_DNA"/>
</dbReference>
<dbReference type="PANTHER" id="PTHR41533">
    <property type="entry name" value="L,D-TRANSPEPTIDASE HI_1667-RELATED"/>
    <property type="match status" value="1"/>
</dbReference>
<dbReference type="CDD" id="cd16913">
    <property type="entry name" value="YkuD_like"/>
    <property type="match status" value="1"/>
</dbReference>
<evidence type="ECO:0000313" key="9">
    <source>
        <dbReference type="EMBL" id="PEH72358.1"/>
    </source>
</evidence>
<dbReference type="GO" id="GO:0016740">
    <property type="term" value="F:transferase activity"/>
    <property type="evidence" value="ECO:0007669"/>
    <property type="project" value="UniProtKB-KW"/>
</dbReference>
<comment type="pathway">
    <text evidence="1 7">Cell wall biogenesis; peptidoglycan biosynthesis.</text>
</comment>
<keyword evidence="6 7" id="KW-0961">Cell wall biogenesis/degradation</keyword>
<feature type="active site" description="Nucleophile" evidence="7">
    <location>
        <position position="462"/>
    </location>
</feature>
<evidence type="ECO:0000256" key="5">
    <source>
        <dbReference type="ARBA" id="ARBA00022984"/>
    </source>
</evidence>
<evidence type="ECO:0000256" key="3">
    <source>
        <dbReference type="ARBA" id="ARBA00022679"/>
    </source>
</evidence>
<dbReference type="GO" id="GO:0008360">
    <property type="term" value="P:regulation of cell shape"/>
    <property type="evidence" value="ECO:0007669"/>
    <property type="project" value="UniProtKB-UniRule"/>
</dbReference>
<dbReference type="OrthoDB" id="9778545at2"/>
<dbReference type="InterPro" id="IPR052905">
    <property type="entry name" value="LD-transpeptidase_YkuD-like"/>
</dbReference>
<comment type="caution">
    <text evidence="9">The sequence shown here is derived from an EMBL/GenBank/DDBJ whole genome shotgun (WGS) entry which is preliminary data.</text>
</comment>
<dbReference type="PANTHER" id="PTHR41533:SF1">
    <property type="entry name" value="L,D-TRANSPEPTIDASE YCBB-RELATED"/>
    <property type="match status" value="1"/>
</dbReference>
<keyword evidence="5 7" id="KW-0573">Peptidoglycan synthesis</keyword>
<dbReference type="GO" id="GO:0071555">
    <property type="term" value="P:cell wall organization"/>
    <property type="evidence" value="ECO:0007669"/>
    <property type="project" value="UniProtKB-UniRule"/>
</dbReference>
<feature type="active site" description="Proton donor/acceptor" evidence="7">
    <location>
        <position position="443"/>
    </location>
</feature>
<dbReference type="GO" id="GO:0004180">
    <property type="term" value="F:carboxypeptidase activity"/>
    <property type="evidence" value="ECO:0007669"/>
    <property type="project" value="UniProtKB-ARBA"/>
</dbReference>
<proteinExistence type="inferred from homology"/>
<dbReference type="InterPro" id="IPR045380">
    <property type="entry name" value="LD_TPept_scaffold_dom"/>
</dbReference>
<dbReference type="UniPathway" id="UPA00219"/>
<keyword evidence="4 7" id="KW-0133">Cell shape</keyword>
<dbReference type="Pfam" id="PF20142">
    <property type="entry name" value="Scaffold"/>
    <property type="match status" value="1"/>
</dbReference>
<evidence type="ECO:0000256" key="6">
    <source>
        <dbReference type="ARBA" id="ARBA00023316"/>
    </source>
</evidence>
<dbReference type="InterPro" id="IPR002477">
    <property type="entry name" value="Peptidoglycan-bd-like"/>
</dbReference>
<protein>
    <submittedName>
        <fullName evidence="9">L,D-transpeptidase</fullName>
    </submittedName>
</protein>
<dbReference type="Pfam" id="PF01471">
    <property type="entry name" value="PG_binding_1"/>
    <property type="match status" value="1"/>
</dbReference>
<feature type="domain" description="L,D-TPase catalytic" evidence="8">
    <location>
        <begin position="308"/>
        <end position="489"/>
    </location>
</feature>
<organism evidence="9 10">
    <name type="scientific">Edwardsiella tarda</name>
    <dbReference type="NCBI Taxonomy" id="636"/>
    <lineage>
        <taxon>Bacteria</taxon>
        <taxon>Pseudomonadati</taxon>
        <taxon>Pseudomonadota</taxon>
        <taxon>Gammaproteobacteria</taxon>
        <taxon>Enterobacterales</taxon>
        <taxon>Hafniaceae</taxon>
        <taxon>Edwardsiella</taxon>
    </lineage>
</organism>
<evidence type="ECO:0000313" key="10">
    <source>
        <dbReference type="Proteomes" id="UP000219788"/>
    </source>
</evidence>
<evidence type="ECO:0000259" key="8">
    <source>
        <dbReference type="PROSITE" id="PS52029"/>
    </source>
</evidence>
<sequence length="550" mass="60737">MLSARFAFHRRLAGTLLAVTLLPWGGSALAEEGGASREAPQALSPSTPAAELQSWLPAGITLHYGSLLAQLYAANQMQPMWRDNEARRDFQQQLAELALAGVQPQFARWADELTDERIQGMARDVLLSDALLGYLQYVAGVGANGESWLYGGKRYTLATPPTGLVDNWQRALYQGTLTVFIRSLAPSSPQYPAMRAALATLLGESQPWPKLPSGPTIRPGDSSPALPILREILRRSGVLSANQADEGEVYTPALVAAVKRFQRDQGLTPDGVIGPRTYAWLNVTPQLRAALLALNIQRLRILPAAMQTGIMVNIPNYSLIYYRDGKDVLASRVIVGRPSRKTPLMNSELNNVVVNPPWNVPTKLVREDIVPKAMRDPGYFDRHGYTLLSGWSSDAQVINPYMIDWNSVSARNFPYRVRQAPGASNSLGRFKFNMPSQDAIYLHDTPNHALFNQDIRALSSGCVRVNKASTLADMLLADAGWSDQRVAAALQAGNTQYVPIRQRIPVRLYYQTAWVDGDGAPQFRTDIYNYDQLAREGSRSAAQARQLFHL</sequence>
<dbReference type="GO" id="GO:0009252">
    <property type="term" value="P:peptidoglycan biosynthetic process"/>
    <property type="evidence" value="ECO:0007669"/>
    <property type="project" value="UniProtKB-UniPathway"/>
</dbReference>
<reference evidence="10" key="1">
    <citation type="submission" date="2017-09" db="EMBL/GenBank/DDBJ databases">
        <title>FDA dAtabase for Regulatory Grade micrObial Sequences (FDA-ARGOS): Supporting development and validation of Infectious Disease Dx tests.</title>
        <authorList>
            <person name="Goldberg B."/>
            <person name="Campos J."/>
            <person name="Tallon L."/>
            <person name="Sadzewicz L."/>
            <person name="Ott S."/>
            <person name="Zhao X."/>
            <person name="Nagaraj S."/>
            <person name="Vavikolanu K."/>
            <person name="Aluvathingal J."/>
            <person name="Nadendla S."/>
            <person name="Geyer C."/>
            <person name="Sichtig H."/>
        </authorList>
    </citation>
    <scope>NUCLEOTIDE SEQUENCE [LARGE SCALE GENOMIC DNA]</scope>
    <source>
        <strain evidence="10">FDAARGOS_370</strain>
    </source>
</reference>
<dbReference type="Proteomes" id="UP000219788">
    <property type="component" value="Unassembled WGS sequence"/>
</dbReference>
<dbReference type="PROSITE" id="PS52029">
    <property type="entry name" value="LD_TPASE"/>
    <property type="match status" value="1"/>
</dbReference>
<dbReference type="InterPro" id="IPR038063">
    <property type="entry name" value="Transpep_catalytic_dom"/>
</dbReference>
<accession>A0A2A7U259</accession>
<evidence type="ECO:0000256" key="7">
    <source>
        <dbReference type="PROSITE-ProRule" id="PRU01373"/>
    </source>
</evidence>
<gene>
    <name evidence="9" type="ORF">CRM76_10665</name>
</gene>
<keyword evidence="3" id="KW-0808">Transferase</keyword>
<comment type="similarity">
    <text evidence="2">Belongs to the YkuD family.</text>
</comment>
<dbReference type="NCBIfam" id="NF007891">
    <property type="entry name" value="PRK10594.1"/>
    <property type="match status" value="1"/>
</dbReference>
<dbReference type="SUPFAM" id="SSF141523">
    <property type="entry name" value="L,D-transpeptidase catalytic domain-like"/>
    <property type="match status" value="1"/>
</dbReference>
<dbReference type="PROSITE" id="PS50096">
    <property type="entry name" value="IQ"/>
    <property type="match status" value="1"/>
</dbReference>
<dbReference type="Pfam" id="PF03734">
    <property type="entry name" value="YkuD"/>
    <property type="match status" value="1"/>
</dbReference>
<dbReference type="STRING" id="636.AAW15_06175"/>
<evidence type="ECO:0000256" key="2">
    <source>
        <dbReference type="ARBA" id="ARBA00005992"/>
    </source>
</evidence>
<dbReference type="SUPFAM" id="SSF47090">
    <property type="entry name" value="PGBD-like"/>
    <property type="match status" value="1"/>
</dbReference>
<dbReference type="AlphaFoldDB" id="A0A2A7U259"/>
<dbReference type="RefSeq" id="WP_098143070.1">
    <property type="nucleotide sequence ID" value="NZ_PDDV01000013.1"/>
</dbReference>
<dbReference type="InterPro" id="IPR005490">
    <property type="entry name" value="LD_TPept_cat_dom"/>
</dbReference>